<name>A0A2N0DB02_RHISU</name>
<dbReference type="PANTHER" id="PTHR12302:SF26">
    <property type="entry name" value="BLR1266 PROTEIN"/>
    <property type="match status" value="1"/>
</dbReference>
<dbReference type="PROSITE" id="PS50830">
    <property type="entry name" value="TNASE_3"/>
    <property type="match status" value="1"/>
</dbReference>
<evidence type="ECO:0000313" key="4">
    <source>
        <dbReference type="Proteomes" id="UP000232164"/>
    </source>
</evidence>
<evidence type="ECO:0000259" key="2">
    <source>
        <dbReference type="PROSITE" id="PS50830"/>
    </source>
</evidence>
<accession>A0A2N0DB02</accession>
<feature type="chain" id="PRO_5014812770" evidence="1">
    <location>
        <begin position="18"/>
        <end position="217"/>
    </location>
</feature>
<dbReference type="PANTHER" id="PTHR12302">
    <property type="entry name" value="EBNA2 BINDING PROTEIN P100"/>
    <property type="match status" value="1"/>
</dbReference>
<dbReference type="AlphaFoldDB" id="A0A2N0DB02"/>
<sequence>MKSFFIGVILLSNVAHAHATSVVRVVDGDTIAISGVIYRLHGIDAPEAGQKCNSSTGNAWNCGKEAISMLEGLVLGHTVECDDRGQDDYGRTIGVCKVGSQDLNAIMVETGHAWAFRKYSEDYGSLEDIAHQKHVGIWQAETETPWDFRAAKWAVAKQDAPDGCPIKGNISDNGHIYHAPWSPWYVRTKVSTKNGERWFCSEKEAVQAGWRAPYWGR</sequence>
<comment type="caution">
    <text evidence="3">The sequence shown here is derived from an EMBL/GenBank/DDBJ whole genome shotgun (WGS) entry which is preliminary data.</text>
</comment>
<feature type="signal peptide" evidence="1">
    <location>
        <begin position="1"/>
        <end position="17"/>
    </location>
</feature>
<dbReference type="Gene3D" id="2.40.50.90">
    <property type="match status" value="1"/>
</dbReference>
<evidence type="ECO:0000313" key="3">
    <source>
        <dbReference type="EMBL" id="PKA43276.1"/>
    </source>
</evidence>
<dbReference type="SMART" id="SM00318">
    <property type="entry name" value="SNc"/>
    <property type="match status" value="1"/>
</dbReference>
<gene>
    <name evidence="3" type="ORF">CWR43_14420</name>
</gene>
<organism evidence="3 4">
    <name type="scientific">Rhizobium sullae</name>
    <name type="common">Rhizobium hedysari</name>
    <dbReference type="NCBI Taxonomy" id="50338"/>
    <lineage>
        <taxon>Bacteria</taxon>
        <taxon>Pseudomonadati</taxon>
        <taxon>Pseudomonadota</taxon>
        <taxon>Alphaproteobacteria</taxon>
        <taxon>Hyphomicrobiales</taxon>
        <taxon>Rhizobiaceae</taxon>
        <taxon>Rhizobium/Agrobacterium group</taxon>
        <taxon>Rhizobium</taxon>
    </lineage>
</organism>
<dbReference type="Pfam" id="PF00565">
    <property type="entry name" value="SNase"/>
    <property type="match status" value="1"/>
</dbReference>
<dbReference type="SUPFAM" id="SSF50199">
    <property type="entry name" value="Staphylococcal nuclease"/>
    <property type="match status" value="1"/>
</dbReference>
<reference evidence="3 4" key="1">
    <citation type="submission" date="2017-11" db="EMBL/GenBank/DDBJ databases">
        <authorList>
            <person name="Han C.G."/>
        </authorList>
    </citation>
    <scope>NUCLEOTIDE SEQUENCE [LARGE SCALE GENOMIC DNA]</scope>
    <source>
        <strain evidence="3 4">HCNT1</strain>
    </source>
</reference>
<evidence type="ECO:0000256" key="1">
    <source>
        <dbReference type="SAM" id="SignalP"/>
    </source>
</evidence>
<dbReference type="Proteomes" id="UP000232164">
    <property type="component" value="Unassembled WGS sequence"/>
</dbReference>
<dbReference type="EMBL" id="PIQN01000008">
    <property type="protein sequence ID" value="PKA43276.1"/>
    <property type="molecule type" value="Genomic_DNA"/>
</dbReference>
<feature type="domain" description="TNase-like" evidence="2">
    <location>
        <begin position="16"/>
        <end position="140"/>
    </location>
</feature>
<keyword evidence="1" id="KW-0732">Signal</keyword>
<proteinExistence type="predicted"/>
<reference evidence="3 4" key="2">
    <citation type="submission" date="2017-12" db="EMBL/GenBank/DDBJ databases">
        <title>Genome sequence of Rhizobium sullae HCNT1 isolated from Sulla coronaria nodules and featuring peculiar denitrification phenotypes.</title>
        <authorList>
            <person name="De Diego-Diaz B."/>
            <person name="Treu L."/>
            <person name="Campanaro S."/>
            <person name="Da Silva Duarte V."/>
            <person name="Basaglia M."/>
            <person name="Favaro L."/>
            <person name="Casella S."/>
            <person name="Squartini A."/>
        </authorList>
    </citation>
    <scope>NUCLEOTIDE SEQUENCE [LARGE SCALE GENOMIC DNA]</scope>
    <source>
        <strain evidence="3 4">HCNT1</strain>
    </source>
</reference>
<protein>
    <submittedName>
        <fullName evidence="3">Succinoglycan biosynthesis protein</fullName>
    </submittedName>
</protein>
<dbReference type="InterPro" id="IPR035437">
    <property type="entry name" value="SNase_OB-fold_sf"/>
</dbReference>
<dbReference type="InterPro" id="IPR016071">
    <property type="entry name" value="Staphylococal_nuclease_OB-fold"/>
</dbReference>